<reference evidence="2" key="2">
    <citation type="submission" date="2015-01" db="EMBL/GenBank/DDBJ databases">
        <title>Evolutionary Origins and Diversification of the Mycorrhizal Mutualists.</title>
        <authorList>
            <consortium name="DOE Joint Genome Institute"/>
            <consortium name="Mycorrhizal Genomics Consortium"/>
            <person name="Kohler A."/>
            <person name="Kuo A."/>
            <person name="Nagy L.G."/>
            <person name="Floudas D."/>
            <person name="Copeland A."/>
            <person name="Barry K.W."/>
            <person name="Cichocki N."/>
            <person name="Veneault-Fourrey C."/>
            <person name="LaButti K."/>
            <person name="Lindquist E.A."/>
            <person name="Lipzen A."/>
            <person name="Lundell T."/>
            <person name="Morin E."/>
            <person name="Murat C."/>
            <person name="Riley R."/>
            <person name="Ohm R."/>
            <person name="Sun H."/>
            <person name="Tunlid A."/>
            <person name="Henrissat B."/>
            <person name="Grigoriev I.V."/>
            <person name="Hibbett D.S."/>
            <person name="Martin F."/>
        </authorList>
    </citation>
    <scope>NUCLEOTIDE SEQUENCE [LARGE SCALE GENOMIC DNA]</scope>
    <source>
        <strain evidence="2">Marx 270</strain>
    </source>
</reference>
<evidence type="ECO:0000313" key="1">
    <source>
        <dbReference type="EMBL" id="KIO08275.1"/>
    </source>
</evidence>
<keyword evidence="2" id="KW-1185">Reference proteome</keyword>
<gene>
    <name evidence="1" type="ORF">M404DRAFT_997205</name>
</gene>
<proteinExistence type="predicted"/>
<dbReference type="EMBL" id="KN831957">
    <property type="protein sequence ID" value="KIO08275.1"/>
    <property type="molecule type" value="Genomic_DNA"/>
</dbReference>
<dbReference type="HOGENOM" id="CLU_151434_0_0_1"/>
<organism evidence="1 2">
    <name type="scientific">Pisolithus tinctorius Marx 270</name>
    <dbReference type="NCBI Taxonomy" id="870435"/>
    <lineage>
        <taxon>Eukaryota</taxon>
        <taxon>Fungi</taxon>
        <taxon>Dikarya</taxon>
        <taxon>Basidiomycota</taxon>
        <taxon>Agaricomycotina</taxon>
        <taxon>Agaricomycetes</taxon>
        <taxon>Agaricomycetidae</taxon>
        <taxon>Boletales</taxon>
        <taxon>Sclerodermatineae</taxon>
        <taxon>Pisolithaceae</taxon>
        <taxon>Pisolithus</taxon>
    </lineage>
</organism>
<dbReference type="InParanoid" id="A0A0C3P5A8"/>
<accession>A0A0C3P5A8</accession>
<protein>
    <submittedName>
        <fullName evidence="1">Uncharacterized protein</fullName>
    </submittedName>
</protein>
<dbReference type="Proteomes" id="UP000054217">
    <property type="component" value="Unassembled WGS sequence"/>
</dbReference>
<feature type="non-terminal residue" evidence="1">
    <location>
        <position position="1"/>
    </location>
</feature>
<sequence length="151" mass="16620">LLPQSYTEMAASATANQELRLNELNNLTDAVEPFARLASRTSCSVRLHCSVPMWSPCSDTCYDLHELNDLRSRSLVFIHDLLELLRSNGISASYKLAPSNSPLCFICALPTELSVPKVRSATVEILQNARVTARQKVLLADLEHGPALIIS</sequence>
<name>A0A0C3P5A8_PISTI</name>
<dbReference type="OrthoDB" id="3143640at2759"/>
<reference evidence="1 2" key="1">
    <citation type="submission" date="2014-04" db="EMBL/GenBank/DDBJ databases">
        <authorList>
            <consortium name="DOE Joint Genome Institute"/>
            <person name="Kuo A."/>
            <person name="Kohler A."/>
            <person name="Costa M.D."/>
            <person name="Nagy L.G."/>
            <person name="Floudas D."/>
            <person name="Copeland A."/>
            <person name="Barry K.W."/>
            <person name="Cichocki N."/>
            <person name="Veneault-Fourrey C."/>
            <person name="LaButti K."/>
            <person name="Lindquist E.A."/>
            <person name="Lipzen A."/>
            <person name="Lundell T."/>
            <person name="Morin E."/>
            <person name="Murat C."/>
            <person name="Sun H."/>
            <person name="Tunlid A."/>
            <person name="Henrissat B."/>
            <person name="Grigoriev I.V."/>
            <person name="Hibbett D.S."/>
            <person name="Martin F."/>
            <person name="Nordberg H.P."/>
            <person name="Cantor M.N."/>
            <person name="Hua S.X."/>
        </authorList>
    </citation>
    <scope>NUCLEOTIDE SEQUENCE [LARGE SCALE GENOMIC DNA]</scope>
    <source>
        <strain evidence="1 2">Marx 270</strain>
    </source>
</reference>
<evidence type="ECO:0000313" key="2">
    <source>
        <dbReference type="Proteomes" id="UP000054217"/>
    </source>
</evidence>
<dbReference type="AlphaFoldDB" id="A0A0C3P5A8"/>